<evidence type="ECO:0000256" key="7">
    <source>
        <dbReference type="ARBA" id="ARBA00030776"/>
    </source>
</evidence>
<gene>
    <name evidence="8" type="primary">greA</name>
    <name evidence="12" type="ORF">AEAE_0387</name>
    <name evidence="11" type="ORF">K8U78_04925</name>
</gene>
<keyword evidence="12" id="KW-0251">Elongation factor</keyword>
<dbReference type="PROSITE" id="PS00829">
    <property type="entry name" value="GREAB_1"/>
    <property type="match status" value="1"/>
</dbReference>
<reference evidence="12 13" key="1">
    <citation type="journal article" date="2017" name="BMC Genomics">
        <title>Comparative genomic and phylogenomic analyses of the Bifidobacteriaceae family.</title>
        <authorList>
            <person name="Lugli G.A."/>
            <person name="Milani C."/>
            <person name="Turroni F."/>
            <person name="Duranti S."/>
            <person name="Mancabelli L."/>
            <person name="Mangifesta M."/>
            <person name="Ferrario C."/>
            <person name="Modesto M."/>
            <person name="Mattarelli P."/>
            <person name="Jiri K."/>
            <person name="van Sinderen D."/>
            <person name="Ventura M."/>
        </authorList>
    </citation>
    <scope>NUCLEOTIDE SEQUENCE [LARGE SCALE GENOMIC DNA]</scope>
    <source>
        <strain evidence="12 13">LMG 21773</strain>
    </source>
</reference>
<comment type="function">
    <text evidence="6 8">Necessary for efficient RNA polymerase transcription elongation past template-encoded arresting sites. The arresting sites in DNA have the property of trapping a certain fraction of elongating RNA polymerases that pass through, resulting in locked ternary complexes. Cleavage of the nascent transcript by cleavage factors such as GreA or GreB allows the resumption of elongation from the new 3'terminus. GreA releases sequences of 2 to 3 nucleotides.</text>
</comment>
<keyword evidence="5 8" id="KW-0804">Transcription</keyword>
<dbReference type="PIRSF" id="PIRSF006092">
    <property type="entry name" value="GreA_GreB"/>
    <property type="match status" value="1"/>
</dbReference>
<evidence type="ECO:0000256" key="8">
    <source>
        <dbReference type="HAMAP-Rule" id="MF_00105"/>
    </source>
</evidence>
<dbReference type="SUPFAM" id="SSF54534">
    <property type="entry name" value="FKBP-like"/>
    <property type="match status" value="1"/>
</dbReference>
<dbReference type="HAMAP" id="MF_00105">
    <property type="entry name" value="GreA_GreB"/>
    <property type="match status" value="1"/>
</dbReference>
<accession>A0A261F9R2</accession>
<reference evidence="11" key="3">
    <citation type="submission" date="2021-09" db="EMBL/GenBank/DDBJ databases">
        <authorList>
            <person name="Gilroy R."/>
        </authorList>
    </citation>
    <scope>NUCLEOTIDE SEQUENCE</scope>
    <source>
        <strain evidence="11">578</strain>
    </source>
</reference>
<comment type="similarity">
    <text evidence="1 8">Belongs to the GreA/GreB family.</text>
</comment>
<protein>
    <recommendedName>
        <fullName evidence="2 8">Transcription elongation factor GreA</fullName>
    </recommendedName>
    <alternativeName>
        <fullName evidence="7 8">Transcript cleavage factor GreA</fullName>
    </alternativeName>
</protein>
<evidence type="ECO:0000256" key="3">
    <source>
        <dbReference type="ARBA" id="ARBA00023015"/>
    </source>
</evidence>
<evidence type="ECO:0000256" key="4">
    <source>
        <dbReference type="ARBA" id="ARBA00023125"/>
    </source>
</evidence>
<dbReference type="OrthoDB" id="9797227at2"/>
<dbReference type="AlphaFoldDB" id="A0A261F9R2"/>
<feature type="domain" description="Transcription elongation factor GreA/GreB N-terminal" evidence="10">
    <location>
        <begin position="8"/>
        <end position="77"/>
    </location>
</feature>
<dbReference type="PANTHER" id="PTHR30437:SF4">
    <property type="entry name" value="TRANSCRIPTION ELONGATION FACTOR GREA"/>
    <property type="match status" value="1"/>
</dbReference>
<dbReference type="Pfam" id="PF03449">
    <property type="entry name" value="GreA_GreB_N"/>
    <property type="match status" value="1"/>
</dbReference>
<keyword evidence="13" id="KW-1185">Reference proteome</keyword>
<keyword evidence="3 8" id="KW-0805">Transcription regulation</keyword>
<dbReference type="SUPFAM" id="SSF46557">
    <property type="entry name" value="GreA transcript cleavage protein, N-terminal domain"/>
    <property type="match status" value="1"/>
</dbReference>
<evidence type="ECO:0000313" key="11">
    <source>
        <dbReference type="EMBL" id="HJF18472.1"/>
    </source>
</evidence>
<evidence type="ECO:0000259" key="10">
    <source>
        <dbReference type="Pfam" id="PF03449"/>
    </source>
</evidence>
<feature type="domain" description="Transcription elongation factor GreA/GreB C-terminal" evidence="9">
    <location>
        <begin position="84"/>
        <end position="155"/>
    </location>
</feature>
<dbReference type="InterPro" id="IPR022691">
    <property type="entry name" value="Tscrpt_elong_fac_GreA/B_N"/>
</dbReference>
<dbReference type="InterPro" id="IPR036805">
    <property type="entry name" value="Tscrpt_elong_fac_GreA/B_N_sf"/>
</dbReference>
<dbReference type="InterPro" id="IPR036953">
    <property type="entry name" value="GreA/GreB_C_sf"/>
</dbReference>
<dbReference type="Proteomes" id="UP000715651">
    <property type="component" value="Unassembled WGS sequence"/>
</dbReference>
<evidence type="ECO:0000259" key="9">
    <source>
        <dbReference type="Pfam" id="PF01272"/>
    </source>
</evidence>
<dbReference type="EMBL" id="DYWK01000006">
    <property type="protein sequence ID" value="HJF18472.1"/>
    <property type="molecule type" value="Genomic_DNA"/>
</dbReference>
<dbReference type="GO" id="GO:0070063">
    <property type="term" value="F:RNA polymerase binding"/>
    <property type="evidence" value="ECO:0007669"/>
    <property type="project" value="InterPro"/>
</dbReference>
<dbReference type="PANTHER" id="PTHR30437">
    <property type="entry name" value="TRANSCRIPTION ELONGATION FACTOR GREA"/>
    <property type="match status" value="1"/>
</dbReference>
<keyword evidence="12" id="KW-0648">Protein biosynthesis</keyword>
<dbReference type="Gene3D" id="3.10.50.30">
    <property type="entry name" value="Transcription elongation factor, GreA/GreB, C-terminal domain"/>
    <property type="match status" value="1"/>
</dbReference>
<dbReference type="EMBL" id="MWWU01000002">
    <property type="protein sequence ID" value="OZG55899.1"/>
    <property type="molecule type" value="Genomic_DNA"/>
</dbReference>
<dbReference type="GO" id="GO:0003677">
    <property type="term" value="F:DNA binding"/>
    <property type="evidence" value="ECO:0007669"/>
    <property type="project" value="UniProtKB-UniRule"/>
</dbReference>
<dbReference type="InterPro" id="IPR023459">
    <property type="entry name" value="Tscrpt_elong_fac_GreA/B_fam"/>
</dbReference>
<dbReference type="GO" id="GO:0003746">
    <property type="term" value="F:translation elongation factor activity"/>
    <property type="evidence" value="ECO:0007669"/>
    <property type="project" value="UniProtKB-KW"/>
</dbReference>
<organism evidence="12 13">
    <name type="scientific">Aeriscardovia aeriphila</name>
    <dbReference type="NCBI Taxonomy" id="218139"/>
    <lineage>
        <taxon>Bacteria</taxon>
        <taxon>Bacillati</taxon>
        <taxon>Actinomycetota</taxon>
        <taxon>Actinomycetes</taxon>
        <taxon>Bifidobacteriales</taxon>
        <taxon>Bifidobacteriaceae</taxon>
        <taxon>Aeriscardovia</taxon>
    </lineage>
</organism>
<dbReference type="InterPro" id="IPR018151">
    <property type="entry name" value="TF_GreA/GreB_CS"/>
</dbReference>
<evidence type="ECO:0000313" key="13">
    <source>
        <dbReference type="Proteomes" id="UP000228976"/>
    </source>
</evidence>
<dbReference type="Pfam" id="PF01272">
    <property type="entry name" value="GreA_GreB"/>
    <property type="match status" value="1"/>
</dbReference>
<dbReference type="FunFam" id="1.10.287.180:FF:000001">
    <property type="entry name" value="Transcription elongation factor GreA"/>
    <property type="match status" value="1"/>
</dbReference>
<dbReference type="RefSeq" id="WP_094689496.1">
    <property type="nucleotide sequence ID" value="NZ_JACBYZ010000001.1"/>
</dbReference>
<dbReference type="GO" id="GO:0006354">
    <property type="term" value="P:DNA-templated transcription elongation"/>
    <property type="evidence" value="ECO:0007669"/>
    <property type="project" value="TreeGrafter"/>
</dbReference>
<dbReference type="GO" id="GO:0032784">
    <property type="term" value="P:regulation of DNA-templated transcription elongation"/>
    <property type="evidence" value="ECO:0007669"/>
    <property type="project" value="UniProtKB-UniRule"/>
</dbReference>
<reference evidence="11" key="2">
    <citation type="journal article" date="2021" name="PeerJ">
        <title>Extensive microbial diversity within the chicken gut microbiome revealed by metagenomics and culture.</title>
        <authorList>
            <person name="Gilroy R."/>
            <person name="Ravi A."/>
            <person name="Getino M."/>
            <person name="Pursley I."/>
            <person name="Horton D.L."/>
            <person name="Alikhan N.F."/>
            <person name="Baker D."/>
            <person name="Gharbi K."/>
            <person name="Hall N."/>
            <person name="Watson M."/>
            <person name="Adriaenssens E.M."/>
            <person name="Foster-Nyarko E."/>
            <person name="Jarju S."/>
            <person name="Secka A."/>
            <person name="Antonio M."/>
            <person name="Oren A."/>
            <person name="Chaudhuri R.R."/>
            <person name="La Ragione R."/>
            <person name="Hildebrand F."/>
            <person name="Pallen M.J."/>
        </authorList>
    </citation>
    <scope>NUCLEOTIDE SEQUENCE</scope>
    <source>
        <strain evidence="11">578</strain>
    </source>
</reference>
<evidence type="ECO:0000256" key="1">
    <source>
        <dbReference type="ARBA" id="ARBA00008213"/>
    </source>
</evidence>
<evidence type="ECO:0000313" key="12">
    <source>
        <dbReference type="EMBL" id="OZG55899.1"/>
    </source>
</evidence>
<dbReference type="InterPro" id="IPR028624">
    <property type="entry name" value="Tscrpt_elong_fac_GreA/B"/>
</dbReference>
<sequence length="164" mass="17899">MAEDKIYLLTQDAYDEMRKELEHRQGPLREEIVQKISAARAEGDLSENGGYHAAREAQAKNEGRINELIVKLRDSKIITPPEAGTVGNGTLVTLKIGSMEGKYLVGSHDLSIATSEQIISPQSPIGQAVMDHHTGDTVTYTAPTGREIQATIVDAQPYKAQQSQ</sequence>
<evidence type="ECO:0000256" key="6">
    <source>
        <dbReference type="ARBA" id="ARBA00024916"/>
    </source>
</evidence>
<dbReference type="Gene3D" id="1.10.287.180">
    <property type="entry name" value="Transcription elongation factor, GreA/GreB, N-terminal domain"/>
    <property type="match status" value="1"/>
</dbReference>
<keyword evidence="4 8" id="KW-0238">DNA-binding</keyword>
<evidence type="ECO:0000256" key="2">
    <source>
        <dbReference type="ARBA" id="ARBA00013729"/>
    </source>
</evidence>
<comment type="caution">
    <text evidence="12">The sequence shown here is derived from an EMBL/GenBank/DDBJ whole genome shotgun (WGS) entry which is preliminary data.</text>
</comment>
<dbReference type="Proteomes" id="UP000228976">
    <property type="component" value="Unassembled WGS sequence"/>
</dbReference>
<proteinExistence type="inferred from homology"/>
<evidence type="ECO:0000256" key="5">
    <source>
        <dbReference type="ARBA" id="ARBA00023163"/>
    </source>
</evidence>
<dbReference type="InterPro" id="IPR001437">
    <property type="entry name" value="Tscrpt_elong_fac_GreA/B_C"/>
</dbReference>
<name>A0A261F9R2_9BIFI</name>